<feature type="chain" id="PRO_5010470536" description="DUF5977 domain-containing protein" evidence="1">
    <location>
        <begin position="27"/>
        <end position="1390"/>
    </location>
</feature>
<evidence type="ECO:0000313" key="6">
    <source>
        <dbReference type="Proteomes" id="UP000183670"/>
    </source>
</evidence>
<organism evidence="4 5">
    <name type="scientific">Bacteroides ovatus</name>
    <dbReference type="NCBI Taxonomy" id="28116"/>
    <lineage>
        <taxon>Bacteria</taxon>
        <taxon>Pseudomonadati</taxon>
        <taxon>Bacteroidota</taxon>
        <taxon>Bacteroidia</taxon>
        <taxon>Bacteroidales</taxon>
        <taxon>Bacteroidaceae</taxon>
        <taxon>Bacteroides</taxon>
    </lineage>
</organism>
<evidence type="ECO:0000256" key="1">
    <source>
        <dbReference type="SAM" id="SignalP"/>
    </source>
</evidence>
<evidence type="ECO:0000259" key="2">
    <source>
        <dbReference type="Pfam" id="PF19404"/>
    </source>
</evidence>
<accession>A0A1G8N4C5</accession>
<feature type="signal peptide" evidence="1">
    <location>
        <begin position="1"/>
        <end position="26"/>
    </location>
</feature>
<name>A0A1G8N4C5_BACOV</name>
<dbReference type="Proteomes" id="UP000181870">
    <property type="component" value="Unassembled WGS sequence"/>
</dbReference>
<reference evidence="5 6" key="1">
    <citation type="submission" date="2016-10" db="EMBL/GenBank/DDBJ databases">
        <authorList>
            <person name="de Groot N.N."/>
        </authorList>
    </citation>
    <scope>NUCLEOTIDE SEQUENCE [LARGE SCALE GENOMIC DNA]</scope>
    <source>
        <strain evidence="3 6">NLAE-zl-C500</strain>
        <strain evidence="4 5">NLAE-zl-C57</strain>
    </source>
</reference>
<protein>
    <recommendedName>
        <fullName evidence="2">DUF5977 domain-containing protein</fullName>
    </recommendedName>
</protein>
<dbReference type="InterPro" id="IPR046020">
    <property type="entry name" value="DUF5977"/>
</dbReference>
<sequence>MNNLLLNYRRYLFLMIIITCCNDASAQSVLQYDAISPNVGSLLRVENMPVNLYTGRPNICIPLHTIALKNYSYDIQLMYNAEGNKPDMPVGNVGLGWSVTGGQITRIANGVWDEVYTFTQYLDRTEKQAWNQESNLRPYYDDVDNGTDENFEKEPDLDEFIINIGQINASFYMYRNREGKIVTKIASQNNVYFEVKDVKIGSFPEIPFAEAALYVSWMDRTYYPKISIVPRPVMFKEITIVDSDGVTYIFGGDVQSIDFSCEYFQDPTYGEDYNIYGDRKNNWGQSWEDYHSCLYAIPSAWHIKKIILPNEKESIDFHYSNGNVNIMERLDLHKSSAFGMYGPVESNTVSYVEIPITVDPEYYLLRNKTYDIVYPSSLTGIYASNGDFVEFVSSKRNDLKTYGRYERKPLFLWDNYGGLIQKIATEKCYSFKLDKIKTGTGRTVDFYYTDENARRLTLDSLKIDRNEAYKFQYNPQRLPDYSTTLTDNWGYYNGKNYNTQSWSVPFGSLYAIRQPDSTYVKAEILEKMIYPTGGEAQFQYELHSYSKIATQYPFEIKEENGLAGGVRIKKIIYSDNGNPQTTKTQEFLYQNEDGTSSGILSVVPCYAVEGRDYSTESNTQMNWVDQFHMGYSRVTELLSDGSRTVYSFTNHDLVKDEPSVGSYTHGVSDFLHNKYTSRKLDRGLLQSTKYYDSTHHLLKKEIFKYHSDLSDYLKTINQYYFIGGYPRRVSANKIYTHFPFLQKKMTTLYVGCDSINETEEYEYNQYRLLTCTKKYANGQDTAPMMETDTRYLPELMDEYDRATSGSSIPESSPLKVYDTMRVKGLLNYPIETVTKRDGKVVTTEIRTYKLSEKLMVPEKEYKLETDVPLEDYSSFKLTNSTQQSIDPRCVVEKEYLDYDSNANPTNITDKTNVNTAYLWGYNGKYPIAKVTNARNTFKSTLQYKDVIMTEAVNLQDVKTNGTPKTYKFRSSKAGTVTVHLEGESGYNWHVQLNVDGKIIHLVQNRSYVNAGEPWTTYGNTYTFRQDIYLPAGSHELIIQTVQAYNSTSLLNYYGRMTFSYWGAESSVATSGSDDFFYENFEYNSPSFGCCSKSSYTGAYTVSMKTNPQRKYFIDYQVFKNGKWNYIKRDFTNDSTTIDESIFPIDNVRVYPKDASITTYDYFSLIGLRSETDEKGLTKSYMYDDSGRLTTVMDNNQNIVEKYDYFYQGQPLKPDTIYYNKEVSQNFTRNTCDESIGELGKSAQYVVPAKKYSSSSSQEDADQKAYNDLLTNGQQYANEHAECSQNIILHIYNITEKECLLFFNWGTQGSLRDDYYYIPPCQKVADTGNPYSDYESVTIYIPKRYYRQVKAVLLEDKSIEKRLIIEAFPDQNYDIVYDLYPYYEDTYIIHN</sequence>
<evidence type="ECO:0000313" key="5">
    <source>
        <dbReference type="Proteomes" id="UP000181870"/>
    </source>
</evidence>
<gene>
    <name evidence="3" type="ORF">SAMN05192581_10297</name>
    <name evidence="4" type="ORF">SAMN05192582_10724</name>
</gene>
<feature type="domain" description="DUF5977" evidence="2">
    <location>
        <begin position="1217"/>
        <end position="1283"/>
    </location>
</feature>
<keyword evidence="1" id="KW-0732">Signal</keyword>
<evidence type="ECO:0000313" key="4">
    <source>
        <dbReference type="EMBL" id="SDI75018.1"/>
    </source>
</evidence>
<dbReference type="EMBL" id="FNDO01000072">
    <property type="protein sequence ID" value="SDI75018.1"/>
    <property type="molecule type" value="Genomic_DNA"/>
</dbReference>
<dbReference type="RefSeq" id="WP_139164981.1">
    <property type="nucleotide sequence ID" value="NZ_FMYE01000029.1"/>
</dbReference>
<dbReference type="Proteomes" id="UP000183670">
    <property type="component" value="Unassembled WGS sequence"/>
</dbReference>
<proteinExistence type="predicted"/>
<dbReference type="EMBL" id="FMYE01000029">
    <property type="protein sequence ID" value="SDB77845.1"/>
    <property type="molecule type" value="Genomic_DNA"/>
</dbReference>
<dbReference type="Pfam" id="PF19404">
    <property type="entry name" value="DUF5977"/>
    <property type="match status" value="1"/>
</dbReference>
<evidence type="ECO:0000313" key="3">
    <source>
        <dbReference type="EMBL" id="SDB77845.1"/>
    </source>
</evidence>